<sequence>MLINHAAAAAAVTTPAAKVCGNCGVDGHKILHNVRHRGIFRRLCTSCVLRLHPQSFCPTCFVVYQTPIIPNSVVTCVKCYSSSHSTCVGPAQQPRYYCPMCVGGGEPVFVLRKPCEGSLGIEEGGVVIDERGARVLVAAAMISSLSMNEAEVAARAVAERRAKDAAVTRKRAMQALDYMAMIASREKMKKIESLPGPVVGVGGISKFKGNVGSVVTERGGGYGHGYGRGGNLRSDVVSGVIIEEKKKVVGSVVDRSSNEVITSALNAGRAIDRSSNEVITSALNDGSAVDRSSNEVITNALNDGSVVNRSSNEGVTSAFNAGGVVDRSSNEVVTSALNSGSVVDRSSNEVVTSVLDDGSAVDSRSDEVLTSSLNDGSVVDRRSNVVFTSALNAVELRENGRLGGVGQQGNGVMEMSTSDCVAMDIDERKGISSGSGVVVGVSAVQDRDGEVLNELSDDPAKLNGEDAPREFVNNGVVLHPPKEDLMEGVVSGNPMKESVGSTDPGQNENGLQH</sequence>
<accession>A0AAV3NLA6</accession>
<evidence type="ECO:0000256" key="4">
    <source>
        <dbReference type="SAM" id="MobiDB-lite"/>
    </source>
</evidence>
<keyword evidence="1" id="KW-0479">Metal-binding</keyword>
<dbReference type="InterPro" id="IPR011011">
    <property type="entry name" value="Znf_FYVE_PHD"/>
</dbReference>
<feature type="region of interest" description="Disordered" evidence="4">
    <location>
        <begin position="485"/>
        <end position="513"/>
    </location>
</feature>
<feature type="compositionally biased region" description="Polar residues" evidence="4">
    <location>
        <begin position="499"/>
        <end position="513"/>
    </location>
</feature>
<dbReference type="CDD" id="cd15489">
    <property type="entry name" value="PHD_SF"/>
    <property type="match status" value="1"/>
</dbReference>
<evidence type="ECO:0000313" key="6">
    <source>
        <dbReference type="Proteomes" id="UP001454036"/>
    </source>
</evidence>
<protein>
    <submittedName>
        <fullName evidence="5">Uncharacterized protein</fullName>
    </submittedName>
</protein>
<proteinExistence type="predicted"/>
<keyword evidence="2" id="KW-0863">Zinc-finger</keyword>
<name>A0AAV3NLA6_LITER</name>
<dbReference type="EMBL" id="BAABME010000148">
    <property type="protein sequence ID" value="GAA0140110.1"/>
    <property type="molecule type" value="Genomic_DNA"/>
</dbReference>
<evidence type="ECO:0000256" key="2">
    <source>
        <dbReference type="ARBA" id="ARBA00022771"/>
    </source>
</evidence>
<dbReference type="Proteomes" id="UP001454036">
    <property type="component" value="Unassembled WGS sequence"/>
</dbReference>
<dbReference type="SUPFAM" id="SSF57903">
    <property type="entry name" value="FYVE/PHD zinc finger"/>
    <property type="match status" value="1"/>
</dbReference>
<organism evidence="5 6">
    <name type="scientific">Lithospermum erythrorhizon</name>
    <name type="common">Purple gromwell</name>
    <name type="synonym">Lithospermum officinale var. erythrorhizon</name>
    <dbReference type="NCBI Taxonomy" id="34254"/>
    <lineage>
        <taxon>Eukaryota</taxon>
        <taxon>Viridiplantae</taxon>
        <taxon>Streptophyta</taxon>
        <taxon>Embryophyta</taxon>
        <taxon>Tracheophyta</taxon>
        <taxon>Spermatophyta</taxon>
        <taxon>Magnoliopsida</taxon>
        <taxon>eudicotyledons</taxon>
        <taxon>Gunneridae</taxon>
        <taxon>Pentapetalae</taxon>
        <taxon>asterids</taxon>
        <taxon>lamiids</taxon>
        <taxon>Boraginales</taxon>
        <taxon>Boraginaceae</taxon>
        <taxon>Boraginoideae</taxon>
        <taxon>Lithospermeae</taxon>
        <taxon>Lithospermum</taxon>
    </lineage>
</organism>
<dbReference type="AlphaFoldDB" id="A0AAV3NLA6"/>
<evidence type="ECO:0000256" key="1">
    <source>
        <dbReference type="ARBA" id="ARBA00022723"/>
    </source>
</evidence>
<comment type="caution">
    <text evidence="5">The sequence shown here is derived from an EMBL/GenBank/DDBJ whole genome shotgun (WGS) entry which is preliminary data.</text>
</comment>
<keyword evidence="6" id="KW-1185">Reference proteome</keyword>
<dbReference type="GO" id="GO:0008270">
    <property type="term" value="F:zinc ion binding"/>
    <property type="evidence" value="ECO:0007669"/>
    <property type="project" value="UniProtKB-KW"/>
</dbReference>
<evidence type="ECO:0000256" key="3">
    <source>
        <dbReference type="ARBA" id="ARBA00022833"/>
    </source>
</evidence>
<evidence type="ECO:0000313" key="5">
    <source>
        <dbReference type="EMBL" id="GAA0140110.1"/>
    </source>
</evidence>
<dbReference type="PANTHER" id="PTHR34451">
    <property type="entry name" value="PHD FINGER FAMILY PROTEIN"/>
    <property type="match status" value="1"/>
</dbReference>
<gene>
    <name evidence="5" type="ORF">LIER_01527</name>
</gene>
<reference evidence="5 6" key="1">
    <citation type="submission" date="2024-01" db="EMBL/GenBank/DDBJ databases">
        <title>The complete chloroplast genome sequence of Lithospermum erythrorhizon: insights into the phylogenetic relationship among Boraginaceae species and the maternal lineages of purple gromwells.</title>
        <authorList>
            <person name="Okada T."/>
            <person name="Watanabe K."/>
        </authorList>
    </citation>
    <scope>NUCLEOTIDE SEQUENCE [LARGE SCALE GENOMIC DNA]</scope>
</reference>
<dbReference type="PANTHER" id="PTHR34451:SF7">
    <property type="entry name" value="PHD FINGER FAMILY PROTEIN"/>
    <property type="match status" value="1"/>
</dbReference>
<keyword evidence="3" id="KW-0862">Zinc</keyword>